<keyword evidence="6 13" id="KW-0378">Hydrolase</keyword>
<evidence type="ECO:0000256" key="2">
    <source>
        <dbReference type="ARBA" id="ARBA00003949"/>
    </source>
</evidence>
<proteinExistence type="inferred from homology"/>
<dbReference type="InterPro" id="IPR050202">
    <property type="entry name" value="Cyt/Deoxycyt_deaminase"/>
</dbReference>
<dbReference type="GO" id="GO:0055086">
    <property type="term" value="P:nucleobase-containing small molecule metabolic process"/>
    <property type="evidence" value="ECO:0007669"/>
    <property type="project" value="UniProtKB-ARBA"/>
</dbReference>
<comment type="function">
    <text evidence="2 13">This enzyme scavenges exogenous and endogenous cytidine and 2'-deoxycytidine for UMP synthesis.</text>
</comment>
<dbReference type="PANTHER" id="PTHR11644:SF2">
    <property type="entry name" value="CYTIDINE DEAMINASE"/>
    <property type="match status" value="1"/>
</dbReference>
<reference evidence="15 16" key="1">
    <citation type="submission" date="2013-11" db="EMBL/GenBank/DDBJ databases">
        <title>Genome sequencing of Stegodyphus mimosarum.</title>
        <authorList>
            <person name="Bechsgaard J."/>
        </authorList>
    </citation>
    <scope>NUCLEOTIDE SEQUENCE [LARGE SCALE GENOMIC DNA]</scope>
</reference>
<dbReference type="AlphaFoldDB" id="A0A087TEJ5"/>
<evidence type="ECO:0000256" key="1">
    <source>
        <dbReference type="ARBA" id="ARBA00001947"/>
    </source>
</evidence>
<dbReference type="GO" id="GO:0005829">
    <property type="term" value="C:cytosol"/>
    <property type="evidence" value="ECO:0007669"/>
    <property type="project" value="TreeGrafter"/>
</dbReference>
<dbReference type="OrthoDB" id="414540at2759"/>
<dbReference type="InterPro" id="IPR006262">
    <property type="entry name" value="Cyt_deam_tetra"/>
</dbReference>
<dbReference type="InterPro" id="IPR002125">
    <property type="entry name" value="CMP_dCMP_dom"/>
</dbReference>
<evidence type="ECO:0000256" key="5">
    <source>
        <dbReference type="ARBA" id="ARBA00022723"/>
    </source>
</evidence>
<evidence type="ECO:0000256" key="13">
    <source>
        <dbReference type="RuleBase" id="RU364006"/>
    </source>
</evidence>
<dbReference type="PROSITE" id="PS00903">
    <property type="entry name" value="CYT_DCMP_DEAMINASES_1"/>
    <property type="match status" value="1"/>
</dbReference>
<evidence type="ECO:0000256" key="3">
    <source>
        <dbReference type="ARBA" id="ARBA00006576"/>
    </source>
</evidence>
<comment type="cofactor">
    <cofactor evidence="1 12 13">
        <name>Zn(2+)</name>
        <dbReference type="ChEBI" id="CHEBI:29105"/>
    </cofactor>
</comment>
<dbReference type="EMBL" id="KK114864">
    <property type="protein sequence ID" value="KFM63534.1"/>
    <property type="molecule type" value="Genomic_DNA"/>
</dbReference>
<dbReference type="NCBIfam" id="NF004064">
    <property type="entry name" value="PRK05578.1"/>
    <property type="match status" value="1"/>
</dbReference>
<dbReference type="OMA" id="TKWGEII"/>
<protein>
    <recommendedName>
        <fullName evidence="4 13">Cytidine deaminase</fullName>
        <ecNumber evidence="4 13">3.5.4.5</ecNumber>
    </recommendedName>
    <alternativeName>
        <fullName evidence="8 13">Cytidine aminohydrolase</fullName>
    </alternativeName>
</protein>
<evidence type="ECO:0000256" key="9">
    <source>
        <dbReference type="ARBA" id="ARBA00049558"/>
    </source>
</evidence>
<name>A0A087TEJ5_STEMI</name>
<dbReference type="NCBIfam" id="TIGR01354">
    <property type="entry name" value="cyt_deam_tetra"/>
    <property type="match status" value="1"/>
</dbReference>
<evidence type="ECO:0000256" key="12">
    <source>
        <dbReference type="PIRSR" id="PIRSR606262-3"/>
    </source>
</evidence>
<keyword evidence="16" id="KW-1185">Reference proteome</keyword>
<evidence type="ECO:0000256" key="4">
    <source>
        <dbReference type="ARBA" id="ARBA00012783"/>
    </source>
</evidence>
<dbReference type="InterPro" id="IPR016192">
    <property type="entry name" value="APOBEC/CMP_deaminase_Zn-bd"/>
</dbReference>
<dbReference type="GO" id="GO:0042802">
    <property type="term" value="F:identical protein binding"/>
    <property type="evidence" value="ECO:0007669"/>
    <property type="project" value="UniProtKB-ARBA"/>
</dbReference>
<dbReference type="STRING" id="407821.A0A087TEJ5"/>
<evidence type="ECO:0000313" key="15">
    <source>
        <dbReference type="EMBL" id="KFM63534.1"/>
    </source>
</evidence>
<evidence type="ECO:0000256" key="6">
    <source>
        <dbReference type="ARBA" id="ARBA00022801"/>
    </source>
</evidence>
<evidence type="ECO:0000313" key="16">
    <source>
        <dbReference type="Proteomes" id="UP000054359"/>
    </source>
</evidence>
<feature type="domain" description="CMP/dCMP-type deaminase" evidence="14">
    <location>
        <begin position="9"/>
        <end position="136"/>
    </location>
</feature>
<dbReference type="PROSITE" id="PS51747">
    <property type="entry name" value="CYT_DCMP_DEAMINASES_2"/>
    <property type="match status" value="1"/>
</dbReference>
<comment type="catalytic activity">
    <reaction evidence="13">
        <text>2'-deoxycytidine + H2O + H(+) = 2'-deoxyuridine + NH4(+)</text>
        <dbReference type="Rhea" id="RHEA:13433"/>
        <dbReference type="ChEBI" id="CHEBI:15377"/>
        <dbReference type="ChEBI" id="CHEBI:15378"/>
        <dbReference type="ChEBI" id="CHEBI:15698"/>
        <dbReference type="ChEBI" id="CHEBI:16450"/>
        <dbReference type="ChEBI" id="CHEBI:28938"/>
        <dbReference type="EC" id="3.5.4.5"/>
    </reaction>
</comment>
<organism evidence="15 16">
    <name type="scientific">Stegodyphus mimosarum</name>
    <name type="common">African social velvet spider</name>
    <dbReference type="NCBI Taxonomy" id="407821"/>
    <lineage>
        <taxon>Eukaryota</taxon>
        <taxon>Metazoa</taxon>
        <taxon>Ecdysozoa</taxon>
        <taxon>Arthropoda</taxon>
        <taxon>Chelicerata</taxon>
        <taxon>Arachnida</taxon>
        <taxon>Araneae</taxon>
        <taxon>Araneomorphae</taxon>
        <taxon>Entelegynae</taxon>
        <taxon>Eresoidea</taxon>
        <taxon>Eresidae</taxon>
        <taxon>Stegodyphus</taxon>
    </lineage>
</organism>
<dbReference type="PANTHER" id="PTHR11644">
    <property type="entry name" value="CYTIDINE DEAMINASE"/>
    <property type="match status" value="1"/>
</dbReference>
<feature type="binding site" evidence="12">
    <location>
        <position position="98"/>
    </location>
    <ligand>
        <name>Zn(2+)</name>
        <dbReference type="ChEBI" id="CHEBI:29105"/>
        <note>catalytic</note>
    </ligand>
</feature>
<feature type="binding site" evidence="12">
    <location>
        <position position="95"/>
    </location>
    <ligand>
        <name>Zn(2+)</name>
        <dbReference type="ChEBI" id="CHEBI:29105"/>
        <note>catalytic</note>
    </ligand>
</feature>
<dbReference type="EC" id="3.5.4.5" evidence="4 13"/>
<keyword evidence="5 12" id="KW-0479">Metal-binding</keyword>
<gene>
    <name evidence="15" type="ORF">X975_19516</name>
</gene>
<dbReference type="InterPro" id="IPR016193">
    <property type="entry name" value="Cytidine_deaminase-like"/>
</dbReference>
<sequence length="141" mass="15164">MSLNDLEAEKISELCELSKGALSNAYCPYSKFSVGAALLTEDGRFFTGCNVENASYGLSVCAERTVIVKAVSEGCRKFKALAIATSSKNEVIGPCGACRQVIVEFGTDWNIYLIKTDGSYVKHSAAELLPYAFTPDSLSKV</sequence>
<comment type="similarity">
    <text evidence="3 13">Belongs to the cytidine and deoxycytidylate deaminase family.</text>
</comment>
<dbReference type="CDD" id="cd01283">
    <property type="entry name" value="cytidine_deaminase"/>
    <property type="match status" value="1"/>
</dbReference>
<dbReference type="Proteomes" id="UP000054359">
    <property type="component" value="Unassembled WGS sequence"/>
</dbReference>
<feature type="binding site" evidence="12">
    <location>
        <position position="61"/>
    </location>
    <ligand>
        <name>Zn(2+)</name>
        <dbReference type="ChEBI" id="CHEBI:29105"/>
        <note>catalytic</note>
    </ligand>
</feature>
<dbReference type="Gene3D" id="3.40.140.10">
    <property type="entry name" value="Cytidine Deaminase, domain 2"/>
    <property type="match status" value="1"/>
</dbReference>
<evidence type="ECO:0000256" key="11">
    <source>
        <dbReference type="PIRSR" id="PIRSR606262-2"/>
    </source>
</evidence>
<evidence type="ECO:0000256" key="7">
    <source>
        <dbReference type="ARBA" id="ARBA00022833"/>
    </source>
</evidence>
<accession>A0A087TEJ5</accession>
<evidence type="ECO:0000256" key="10">
    <source>
        <dbReference type="PIRSR" id="PIRSR606262-1"/>
    </source>
</evidence>
<dbReference type="GO" id="GO:0004126">
    <property type="term" value="F:cytidine deaminase activity"/>
    <property type="evidence" value="ECO:0007669"/>
    <property type="project" value="UniProtKB-UniRule"/>
</dbReference>
<dbReference type="Pfam" id="PF00383">
    <property type="entry name" value="dCMP_cyt_deam_1"/>
    <property type="match status" value="1"/>
</dbReference>
<comment type="catalytic activity">
    <reaction evidence="9 13">
        <text>cytidine + H2O + H(+) = uridine + NH4(+)</text>
        <dbReference type="Rhea" id="RHEA:16069"/>
        <dbReference type="ChEBI" id="CHEBI:15377"/>
        <dbReference type="ChEBI" id="CHEBI:15378"/>
        <dbReference type="ChEBI" id="CHEBI:16704"/>
        <dbReference type="ChEBI" id="CHEBI:17562"/>
        <dbReference type="ChEBI" id="CHEBI:28938"/>
        <dbReference type="EC" id="3.5.4.5"/>
    </reaction>
</comment>
<dbReference type="FunFam" id="3.40.140.10:FF:000008">
    <property type="entry name" value="Cytidine deaminase"/>
    <property type="match status" value="1"/>
</dbReference>
<feature type="active site" description="Proton donor" evidence="10">
    <location>
        <position position="63"/>
    </location>
</feature>
<evidence type="ECO:0000259" key="14">
    <source>
        <dbReference type="PROSITE" id="PS51747"/>
    </source>
</evidence>
<feature type="non-terminal residue" evidence="15">
    <location>
        <position position="141"/>
    </location>
</feature>
<dbReference type="SUPFAM" id="SSF53927">
    <property type="entry name" value="Cytidine deaminase-like"/>
    <property type="match status" value="1"/>
</dbReference>
<evidence type="ECO:0000256" key="8">
    <source>
        <dbReference type="ARBA" id="ARBA00032005"/>
    </source>
</evidence>
<feature type="binding site" evidence="11">
    <location>
        <begin position="50"/>
        <end position="56"/>
    </location>
    <ligand>
        <name>substrate</name>
    </ligand>
</feature>
<keyword evidence="7 12" id="KW-0862">Zinc</keyword>
<dbReference type="GO" id="GO:0008270">
    <property type="term" value="F:zinc ion binding"/>
    <property type="evidence" value="ECO:0007669"/>
    <property type="project" value="UniProtKB-UniRule"/>
</dbReference>
<dbReference type="GO" id="GO:0072527">
    <property type="term" value="P:pyrimidine-containing compound metabolic process"/>
    <property type="evidence" value="ECO:0007669"/>
    <property type="project" value="UniProtKB-ARBA"/>
</dbReference>